<dbReference type="InterPro" id="IPR019813">
    <property type="entry name" value="Translation_initiation_fac3_CS"/>
</dbReference>
<comment type="similarity">
    <text evidence="1 4 6">Belongs to the IF-3 family.</text>
</comment>
<dbReference type="InterPro" id="IPR036788">
    <property type="entry name" value="T_IF-3_C_sf"/>
</dbReference>
<dbReference type="InterPro" id="IPR001288">
    <property type="entry name" value="Translation_initiation_fac_3"/>
</dbReference>
<dbReference type="PANTHER" id="PTHR10938">
    <property type="entry name" value="TRANSLATION INITIATION FACTOR IF-3"/>
    <property type="match status" value="1"/>
</dbReference>
<dbReference type="Pfam" id="PF00707">
    <property type="entry name" value="IF3_C"/>
    <property type="match status" value="1"/>
</dbReference>
<dbReference type="Pfam" id="PF05198">
    <property type="entry name" value="IF3_N"/>
    <property type="match status" value="1"/>
</dbReference>
<dbReference type="Gene3D" id="3.10.20.80">
    <property type="entry name" value="Translation initiation factor 3 (IF-3), N-terminal domain"/>
    <property type="match status" value="1"/>
</dbReference>
<dbReference type="NCBIfam" id="TIGR00168">
    <property type="entry name" value="infC"/>
    <property type="match status" value="1"/>
</dbReference>
<comment type="function">
    <text evidence="4 6">IF-3 binds to the 30S ribosomal subunit and shifts the equilibrium between 70S ribosomes and their 50S and 30S subunits in favor of the free subunits, thus enhancing the availability of 30S subunits on which protein synthesis initiation begins.</text>
</comment>
<evidence type="ECO:0000256" key="6">
    <source>
        <dbReference type="RuleBase" id="RU000646"/>
    </source>
</evidence>
<accession>A0ABS7U694</accession>
<evidence type="ECO:0000256" key="5">
    <source>
        <dbReference type="NCBIfam" id="TIGR00168"/>
    </source>
</evidence>
<dbReference type="GO" id="GO:0003743">
    <property type="term" value="F:translation initiation factor activity"/>
    <property type="evidence" value="ECO:0007669"/>
    <property type="project" value="UniProtKB-KW"/>
</dbReference>
<dbReference type="Gene3D" id="3.30.110.10">
    <property type="entry name" value="Translation initiation factor 3 (IF-3), C-terminal domain"/>
    <property type="match status" value="1"/>
</dbReference>
<dbReference type="HAMAP" id="MF_00080">
    <property type="entry name" value="IF_3"/>
    <property type="match status" value="1"/>
</dbReference>
<feature type="domain" description="Translation initiation factor 3 N-terminal" evidence="9">
    <location>
        <begin position="17"/>
        <end position="86"/>
    </location>
</feature>
<dbReference type="InterPro" id="IPR019814">
    <property type="entry name" value="Translation_initiation_fac_3_N"/>
</dbReference>
<dbReference type="InterPro" id="IPR019815">
    <property type="entry name" value="Translation_initiation_fac_3_C"/>
</dbReference>
<feature type="compositionally biased region" description="Acidic residues" evidence="7">
    <location>
        <begin position="208"/>
        <end position="237"/>
    </location>
</feature>
<proteinExistence type="inferred from homology"/>
<keyword evidence="11" id="KW-1185">Reference proteome</keyword>
<keyword evidence="2 4" id="KW-0396">Initiation factor</keyword>
<protein>
    <recommendedName>
        <fullName evidence="4 5">Translation initiation factor IF-3</fullName>
    </recommendedName>
</protein>
<comment type="caution">
    <text evidence="10">The sequence shown here is derived from an EMBL/GenBank/DDBJ whole genome shotgun (WGS) entry which is preliminary data.</text>
</comment>
<evidence type="ECO:0000256" key="7">
    <source>
        <dbReference type="SAM" id="MobiDB-lite"/>
    </source>
</evidence>
<feature type="domain" description="Translation initiation factor 3 C-terminal" evidence="8">
    <location>
        <begin position="94"/>
        <end position="178"/>
    </location>
</feature>
<evidence type="ECO:0000256" key="1">
    <source>
        <dbReference type="ARBA" id="ARBA00005439"/>
    </source>
</evidence>
<evidence type="ECO:0000256" key="3">
    <source>
        <dbReference type="ARBA" id="ARBA00022917"/>
    </source>
</evidence>
<keyword evidence="4" id="KW-0963">Cytoplasm</keyword>
<dbReference type="Proteomes" id="UP001139031">
    <property type="component" value="Unassembled WGS sequence"/>
</dbReference>
<evidence type="ECO:0000256" key="4">
    <source>
        <dbReference type="HAMAP-Rule" id="MF_00080"/>
    </source>
</evidence>
<dbReference type="EMBL" id="JAIRAU010000061">
    <property type="protein sequence ID" value="MBZ5716084.1"/>
    <property type="molecule type" value="Genomic_DNA"/>
</dbReference>
<dbReference type="InterPro" id="IPR036787">
    <property type="entry name" value="T_IF-3_N_sf"/>
</dbReference>
<name>A0ABS7U694_9BACT</name>
<dbReference type="PANTHER" id="PTHR10938:SF0">
    <property type="entry name" value="TRANSLATION INITIATION FACTOR IF-3, MITOCHONDRIAL"/>
    <property type="match status" value="1"/>
</dbReference>
<dbReference type="SUPFAM" id="SSF54364">
    <property type="entry name" value="Translation initiation factor IF3, N-terminal domain"/>
    <property type="match status" value="1"/>
</dbReference>
<feature type="region of interest" description="Disordered" evidence="7">
    <location>
        <begin position="172"/>
        <end position="237"/>
    </location>
</feature>
<evidence type="ECO:0000259" key="9">
    <source>
        <dbReference type="Pfam" id="PF05198"/>
    </source>
</evidence>
<organism evidence="10 11">
    <name type="scientific">Nannocystis pusilla</name>
    <dbReference type="NCBI Taxonomy" id="889268"/>
    <lineage>
        <taxon>Bacteria</taxon>
        <taxon>Pseudomonadati</taxon>
        <taxon>Myxococcota</taxon>
        <taxon>Polyangia</taxon>
        <taxon>Nannocystales</taxon>
        <taxon>Nannocystaceae</taxon>
        <taxon>Nannocystis</taxon>
    </lineage>
</organism>
<evidence type="ECO:0000313" key="11">
    <source>
        <dbReference type="Proteomes" id="UP001139031"/>
    </source>
</evidence>
<dbReference type="RefSeq" id="WP_224197838.1">
    <property type="nucleotide sequence ID" value="NZ_JAIRAU010000061.1"/>
</dbReference>
<keyword evidence="3 4" id="KW-0648">Protein biosynthesis</keyword>
<feature type="compositionally biased region" description="Pro residues" evidence="7">
    <location>
        <begin position="198"/>
        <end position="207"/>
    </location>
</feature>
<reference evidence="10" key="1">
    <citation type="submission" date="2021-08" db="EMBL/GenBank/DDBJ databases">
        <authorList>
            <person name="Stevens D.C."/>
        </authorList>
    </citation>
    <scope>NUCLEOTIDE SEQUENCE</scope>
    <source>
        <strain evidence="10">DSM 53165</strain>
    </source>
</reference>
<evidence type="ECO:0000313" key="10">
    <source>
        <dbReference type="EMBL" id="MBZ5716084.1"/>
    </source>
</evidence>
<evidence type="ECO:0000259" key="8">
    <source>
        <dbReference type="Pfam" id="PF00707"/>
    </source>
</evidence>
<dbReference type="SUPFAM" id="SSF55200">
    <property type="entry name" value="Translation initiation factor IF3, C-terminal domain"/>
    <property type="match status" value="1"/>
</dbReference>
<comment type="subunit">
    <text evidence="4 6">Monomer.</text>
</comment>
<evidence type="ECO:0000256" key="2">
    <source>
        <dbReference type="ARBA" id="ARBA00022540"/>
    </source>
</evidence>
<dbReference type="PROSITE" id="PS00938">
    <property type="entry name" value="IF3"/>
    <property type="match status" value="1"/>
</dbReference>
<gene>
    <name evidence="4 10" type="primary">infC</name>
    <name evidence="10" type="ORF">K7C98_43205</name>
</gene>
<sequence length="237" mass="26944">MGRRQQKPKPRVETHRVGRRIRVKEVRVIDANGEQLGIMLTQDAMARAEEANLQLVEVNPKASPPVCKIMDYGKFKYETAKRDREAKKNQKTTELKEVKFRPKTHDHDFDFKTRHIRRFLDEGDKVKLVVQFRGREITHPETGRAILEKVIRELVDVATVLQLAQMEGNRMNMVLAPKPQRPGTVKPKPPEGPIVRPAAPPPPPPPSTDEEDDDEGYDDDFDDDTTGLDDPDADAAN</sequence>
<comment type="subcellular location">
    <subcellularLocation>
        <location evidence="4 6">Cytoplasm</location>
    </subcellularLocation>
</comment>